<dbReference type="RefSeq" id="XP_004356388.1">
    <property type="nucleotide sequence ID" value="XM_004356335.1"/>
</dbReference>
<keyword evidence="2" id="KW-0540">Nuclease</keyword>
<gene>
    <name evidence="5" type="ORF">DFA_08905</name>
</gene>
<comment type="similarity">
    <text evidence="1">Belongs to the metallo-dependent hydrolases superfamily. TatD-type hydrolase family.</text>
</comment>
<dbReference type="InterPro" id="IPR001130">
    <property type="entry name" value="TatD-like"/>
</dbReference>
<accession>F4Q4V8</accession>
<dbReference type="GO" id="GO:0046872">
    <property type="term" value="F:metal ion binding"/>
    <property type="evidence" value="ECO:0007669"/>
    <property type="project" value="UniProtKB-KW"/>
</dbReference>
<dbReference type="GeneID" id="14869595"/>
<dbReference type="KEGG" id="dfa:DFA_08905"/>
<dbReference type="SUPFAM" id="SSF51556">
    <property type="entry name" value="Metallo-dependent hydrolases"/>
    <property type="match status" value="1"/>
</dbReference>
<dbReference type="PANTHER" id="PTHR10060">
    <property type="entry name" value="TATD FAMILY DEOXYRIBONUCLEASE"/>
    <property type="match status" value="1"/>
</dbReference>
<evidence type="ECO:0000256" key="2">
    <source>
        <dbReference type="ARBA" id="ARBA00022722"/>
    </source>
</evidence>
<dbReference type="CDD" id="cd01310">
    <property type="entry name" value="TatD_DNAse"/>
    <property type="match status" value="1"/>
</dbReference>
<sequence>MNDNDFPALGAPIKRKPAAVQQQPAYKPAATTSAAAAVVQQQQPAPSKVQYQPSTAPGGVVKPTTTYHIADIGANLADKQFDRDFDQLLQRASGKGVNTIVMTGTSIPSSRKAIELIEAKQEVFKRFGVTVYSTYGVHPHSAERAPANTCQEIREMAKKYPHIVKAVGECGLDFNRNFSSHQSQMDMFERQIEVAVELGLPLFLHERDAHKEFVQVTNKFVSAGKMPKAVVHCFTGIEKEADVYLKMGFYFGFTGVITQDKRGETLRKILSSRKIPLNRIMIETDCPYMTPHNLPAADKLKKGGDRHIRNEPSYLPCVLSTLAQCYGISEEEAANQTLATTKEFFNLN</sequence>
<name>F4Q4V8_CACFS</name>
<dbReference type="PANTHER" id="PTHR10060:SF15">
    <property type="entry name" value="DEOXYRIBONUCLEASE TATDN1"/>
    <property type="match status" value="1"/>
</dbReference>
<dbReference type="Gene3D" id="3.20.20.140">
    <property type="entry name" value="Metal-dependent hydrolases"/>
    <property type="match status" value="1"/>
</dbReference>
<evidence type="ECO:0000313" key="5">
    <source>
        <dbReference type="EMBL" id="EGG17904.1"/>
    </source>
</evidence>
<dbReference type="OMA" id="HDAKSWE"/>
<keyword evidence="6" id="KW-1185">Reference proteome</keyword>
<dbReference type="InterPro" id="IPR050891">
    <property type="entry name" value="TatD-type_Hydrolase"/>
</dbReference>
<evidence type="ECO:0000256" key="3">
    <source>
        <dbReference type="ARBA" id="ARBA00022723"/>
    </source>
</evidence>
<dbReference type="Proteomes" id="UP000007797">
    <property type="component" value="Unassembled WGS sequence"/>
</dbReference>
<dbReference type="GO" id="GO:0008310">
    <property type="term" value="F:single-stranded DNA 3'-5' DNA exonuclease activity"/>
    <property type="evidence" value="ECO:0007669"/>
    <property type="project" value="TreeGrafter"/>
</dbReference>
<dbReference type="AlphaFoldDB" id="F4Q4V8"/>
<dbReference type="GO" id="GO:0005829">
    <property type="term" value="C:cytosol"/>
    <property type="evidence" value="ECO:0007669"/>
    <property type="project" value="TreeGrafter"/>
</dbReference>
<dbReference type="FunFam" id="3.20.20.140:FF:000253">
    <property type="entry name" value="TatD related DNase"/>
    <property type="match status" value="1"/>
</dbReference>
<evidence type="ECO:0000313" key="6">
    <source>
        <dbReference type="Proteomes" id="UP000007797"/>
    </source>
</evidence>
<evidence type="ECO:0000256" key="4">
    <source>
        <dbReference type="ARBA" id="ARBA00022801"/>
    </source>
</evidence>
<evidence type="ECO:0000256" key="1">
    <source>
        <dbReference type="ARBA" id="ARBA00009275"/>
    </source>
</evidence>
<dbReference type="OrthoDB" id="6079689at2759"/>
<dbReference type="EMBL" id="GL883021">
    <property type="protein sequence ID" value="EGG17904.1"/>
    <property type="molecule type" value="Genomic_DNA"/>
</dbReference>
<reference evidence="6" key="1">
    <citation type="journal article" date="2011" name="Genome Res.">
        <title>Phylogeny-wide analysis of social amoeba genomes highlights ancient origins for complex intercellular communication.</title>
        <authorList>
            <person name="Heidel A.J."/>
            <person name="Lawal H.M."/>
            <person name="Felder M."/>
            <person name="Schilde C."/>
            <person name="Helps N.R."/>
            <person name="Tunggal B."/>
            <person name="Rivero F."/>
            <person name="John U."/>
            <person name="Schleicher M."/>
            <person name="Eichinger L."/>
            <person name="Platzer M."/>
            <person name="Noegel A.A."/>
            <person name="Schaap P."/>
            <person name="Gloeckner G."/>
        </authorList>
    </citation>
    <scope>NUCLEOTIDE SEQUENCE [LARGE SCALE GENOMIC DNA]</scope>
    <source>
        <strain evidence="6">SH3</strain>
    </source>
</reference>
<protein>
    <submittedName>
        <fullName evidence="5">TatD-related DNAse</fullName>
    </submittedName>
</protein>
<keyword evidence="4" id="KW-0378">Hydrolase</keyword>
<proteinExistence type="inferred from homology"/>
<dbReference type="InterPro" id="IPR032466">
    <property type="entry name" value="Metal_Hydrolase"/>
</dbReference>
<organism evidence="5 6">
    <name type="scientific">Cavenderia fasciculata</name>
    <name type="common">Slime mold</name>
    <name type="synonym">Dictyostelium fasciculatum</name>
    <dbReference type="NCBI Taxonomy" id="261658"/>
    <lineage>
        <taxon>Eukaryota</taxon>
        <taxon>Amoebozoa</taxon>
        <taxon>Evosea</taxon>
        <taxon>Eumycetozoa</taxon>
        <taxon>Dictyostelia</taxon>
        <taxon>Acytosteliales</taxon>
        <taxon>Cavenderiaceae</taxon>
        <taxon>Cavenderia</taxon>
    </lineage>
</organism>
<dbReference type="Pfam" id="PF01026">
    <property type="entry name" value="TatD_DNase"/>
    <property type="match status" value="1"/>
</dbReference>
<keyword evidence="3" id="KW-0479">Metal-binding</keyword>